<keyword evidence="3 9" id="KW-1003">Cell membrane</keyword>
<evidence type="ECO:0000313" key="12">
    <source>
        <dbReference type="EMBL" id="UUP19320.1"/>
    </source>
</evidence>
<evidence type="ECO:0000256" key="6">
    <source>
        <dbReference type="ARBA" id="ARBA00022989"/>
    </source>
</evidence>
<keyword evidence="7 9" id="KW-0811">Translocation</keyword>
<evidence type="ECO:0000256" key="7">
    <source>
        <dbReference type="ARBA" id="ARBA00023010"/>
    </source>
</evidence>
<feature type="transmembrane region" description="Helical" evidence="11">
    <location>
        <begin position="6"/>
        <end position="25"/>
    </location>
</feature>
<dbReference type="Gene3D" id="1.20.5.3310">
    <property type="match status" value="1"/>
</dbReference>
<protein>
    <recommendedName>
        <fullName evidence="9">Sec-independent protein translocase protein TatB</fullName>
    </recommendedName>
</protein>
<feature type="compositionally biased region" description="Low complexity" evidence="10">
    <location>
        <begin position="123"/>
        <end position="133"/>
    </location>
</feature>
<evidence type="ECO:0000256" key="4">
    <source>
        <dbReference type="ARBA" id="ARBA00022692"/>
    </source>
</evidence>
<evidence type="ECO:0000256" key="5">
    <source>
        <dbReference type="ARBA" id="ARBA00022927"/>
    </source>
</evidence>
<evidence type="ECO:0000256" key="11">
    <source>
        <dbReference type="SAM" id="Phobius"/>
    </source>
</evidence>
<organism evidence="12 13">
    <name type="scientific">Nitratireductor thuwali</name>
    <dbReference type="NCBI Taxonomy" id="2267699"/>
    <lineage>
        <taxon>Bacteria</taxon>
        <taxon>Pseudomonadati</taxon>
        <taxon>Pseudomonadota</taxon>
        <taxon>Alphaproteobacteria</taxon>
        <taxon>Hyphomicrobiales</taxon>
        <taxon>Phyllobacteriaceae</taxon>
        <taxon>Nitratireductor</taxon>
    </lineage>
</organism>
<dbReference type="HAMAP" id="MF_00237">
    <property type="entry name" value="TatB"/>
    <property type="match status" value="1"/>
</dbReference>
<accession>A0ABY5MMZ4</accession>
<feature type="compositionally biased region" description="Low complexity" evidence="10">
    <location>
        <begin position="141"/>
        <end position="185"/>
    </location>
</feature>
<keyword evidence="5 9" id="KW-0653">Protein transport</keyword>
<evidence type="ECO:0000256" key="3">
    <source>
        <dbReference type="ARBA" id="ARBA00022475"/>
    </source>
</evidence>
<reference evidence="12 13" key="1">
    <citation type="submission" date="2018-07" db="EMBL/GenBank/DDBJ databases">
        <title>Genome sequence of Nitratireductor thuwali#1536.</title>
        <authorList>
            <person name="Michoud G."/>
            <person name="Merlino G."/>
            <person name="Sefrji F.O."/>
            <person name="Daffonchio D."/>
        </authorList>
    </citation>
    <scope>NUCLEOTIDE SEQUENCE [LARGE SCALE GENOMIC DNA]</scope>
    <source>
        <strain evidence="13">Nit1536</strain>
    </source>
</reference>
<dbReference type="NCBIfam" id="TIGR01410">
    <property type="entry name" value="tatB"/>
    <property type="match status" value="1"/>
</dbReference>
<comment type="subcellular location">
    <subcellularLocation>
        <location evidence="9">Cell membrane</location>
        <topology evidence="9">Single-pass membrane protein</topology>
    </subcellularLocation>
    <subcellularLocation>
        <location evidence="1">Membrane</location>
        <topology evidence="1">Single-pass membrane protein</topology>
    </subcellularLocation>
</comment>
<feature type="compositionally biased region" description="Basic and acidic residues" evidence="10">
    <location>
        <begin position="77"/>
        <end position="101"/>
    </location>
</feature>
<proteinExistence type="inferred from homology"/>
<dbReference type="PRINTS" id="PR01506">
    <property type="entry name" value="TATBPROTEIN"/>
</dbReference>
<comment type="function">
    <text evidence="9">Part of the twin-arginine translocation (Tat) system that transports large folded proteins containing a characteristic twin-arginine motif in their signal peptide across membranes. Together with TatC, TatB is part of a receptor directly interacting with Tat signal peptides. TatB may form an oligomeric binding site that transiently accommodates folded Tat precursor proteins before their translocation.</text>
</comment>
<gene>
    <name evidence="9 12" type="primary">tatB</name>
    <name evidence="12" type="ORF">NTH_03818</name>
</gene>
<evidence type="ECO:0000256" key="8">
    <source>
        <dbReference type="ARBA" id="ARBA00023136"/>
    </source>
</evidence>
<comment type="similarity">
    <text evidence="9">Belongs to the TatB family.</text>
</comment>
<dbReference type="EMBL" id="CP030941">
    <property type="protein sequence ID" value="UUP19320.1"/>
    <property type="molecule type" value="Genomic_DNA"/>
</dbReference>
<comment type="subunit">
    <text evidence="9">The Tat system comprises two distinct complexes: a TatABC complex, containing multiple copies of TatA, TatB and TatC subunits, and a separate TatA complex, containing only TatA subunits. Substrates initially bind to the TatABC complex, which probably triggers association of the separate TatA complex to form the active translocon.</text>
</comment>
<keyword evidence="8 9" id="KW-0472">Membrane</keyword>
<dbReference type="InterPro" id="IPR003369">
    <property type="entry name" value="TatA/B/E"/>
</dbReference>
<evidence type="ECO:0000256" key="10">
    <source>
        <dbReference type="SAM" id="MobiDB-lite"/>
    </source>
</evidence>
<dbReference type="RefSeq" id="WP_338531488.1">
    <property type="nucleotide sequence ID" value="NZ_CP030941.1"/>
</dbReference>
<dbReference type="PANTHER" id="PTHR33162:SF1">
    <property type="entry name" value="SEC-INDEPENDENT PROTEIN TRANSLOCASE PROTEIN TATA, CHLOROPLASTIC"/>
    <property type="match status" value="1"/>
</dbReference>
<keyword evidence="2 9" id="KW-0813">Transport</keyword>
<evidence type="ECO:0000313" key="13">
    <source>
        <dbReference type="Proteomes" id="UP001342418"/>
    </source>
</evidence>
<keyword evidence="13" id="KW-1185">Reference proteome</keyword>
<dbReference type="Pfam" id="PF02416">
    <property type="entry name" value="TatA_B_E"/>
    <property type="match status" value="1"/>
</dbReference>
<dbReference type="Proteomes" id="UP001342418">
    <property type="component" value="Chromosome"/>
</dbReference>
<keyword evidence="6 9" id="KW-1133">Transmembrane helix</keyword>
<evidence type="ECO:0000256" key="1">
    <source>
        <dbReference type="ARBA" id="ARBA00004167"/>
    </source>
</evidence>
<sequence>MFDLGWPEILVIAIVLIVVVGPKDLPRVLRGFGRTTSKMREMAGDFRKQFDEAMKEAELDDVKNLVDDARKLDPRNEIKKHLSPLEKAGRDVRAGLDDATKPKPAKPAETASTEARAVEPAKKAATQTSATKPAEAKKPAAKTASAGKAKSAAAPKAKPAAGKAAAKPAARKPAAGKTTKTGTAS</sequence>
<feature type="region of interest" description="Disordered" evidence="10">
    <location>
        <begin position="77"/>
        <end position="185"/>
    </location>
</feature>
<name>A0ABY5MMZ4_9HYPH</name>
<keyword evidence="4 9" id="KW-0812">Transmembrane</keyword>
<dbReference type="InterPro" id="IPR018448">
    <property type="entry name" value="TatB"/>
</dbReference>
<evidence type="ECO:0000256" key="2">
    <source>
        <dbReference type="ARBA" id="ARBA00022448"/>
    </source>
</evidence>
<dbReference type="PANTHER" id="PTHR33162">
    <property type="entry name" value="SEC-INDEPENDENT PROTEIN TRANSLOCASE PROTEIN TATA, CHLOROPLASTIC"/>
    <property type="match status" value="1"/>
</dbReference>
<evidence type="ECO:0000256" key="9">
    <source>
        <dbReference type="HAMAP-Rule" id="MF_00237"/>
    </source>
</evidence>